<reference evidence="2 3" key="1">
    <citation type="journal article" date="2016" name="Front. Microbiol.">
        <title>Genomic Resource of Rice Seed Associated Bacteria.</title>
        <authorList>
            <person name="Midha S."/>
            <person name="Bansal K."/>
            <person name="Sharma S."/>
            <person name="Kumar N."/>
            <person name="Patil P.P."/>
            <person name="Chaudhry V."/>
            <person name="Patil P.B."/>
        </authorList>
    </citation>
    <scope>NUCLEOTIDE SEQUENCE [LARGE SCALE GENOMIC DNA]</scope>
    <source>
        <strain evidence="2 3">SA3</strain>
    </source>
</reference>
<sequence length="1167" mass="126765">MSVGYYDPTKPGQENYVNSPYQYWKGVIEDKSVSYIEFAINGQLFTTQVQADGSWEYQLPLRLEEGSHNLTIRFFDRAGNAGIPFQTRLEVDLSPPDMPAIMRVLDDFGPVQGPVGNKGFTDDKTPAISGYAEPDSIVRLYSNGVLVGSVQAAKNGQWTITPELSDGEQRLYVTATDKFGQVSFDSPIFTLYVNSPRIDKPQLLEVYDNEGVNTGVIKAGSASDDRSPRLSGNAPLDAENVIIYVNGVRVGVAPVIEGQWRWESNVDLLGYGENTITTRAQNNRGELSDASEPFTYTVVPTAPVKIEYALDNFGTAQGKLENGALTDDFTPTLKGTAEANSIVYVYATRENGSWWLKGSTQADAFGHWQVEIARLDGGAGPYHFQASNSPTRDPAAPLFDLYVSDNGTRLKPTINAAHDNVGPEQGKLINGAITDDMAPTLQGKAEANSMVYIHARHIDGHWVVLGSVKADAWGNWITEVRALRGGYGTYEFQAAKTLDRDTSAEVFSLNMVPEKPGIVSAWDNFGAQTGVLHQGDVTDDLTPTLKGHAAANSVVYIYARHVNGVWVTLGSAVADAHGHWQSEVRALRGGFGKYEFQVSDSPVRDAAADVFDLTIISGKTEIISAWDDNGPKQGQLKSGDITDDMTPTLKGTSAPNKVVYIFGCHIEGHWVLMDSVTADATGNWSYQSYDRSPWKGLTQFQVSDSAIRDVNAPTFLLEINVDPPKVDHKGLVWNFNDGTQQGWIASGLYHKNDNIGVKRWSAGNSSYELGSMTNGSNTNGFKGEVVYRYIQVEAGKTYQFDFDGYRIPGGSLKPKIGLDVNGQKVIPNMELDAAWNHFSGLYTASKTEVVRVAVTNEVNNGNGNDFAIDNIGVKEISRVRGQPDLVKDANGHPRYIDFKTGVSYTIDDSLKMTLIKGPNIGGEQKTLKHGEIIVGRGGQMKLDFDGVAEKVVLKSDYVHSKGNYIDFYDTQGKLLHSYELKAHPGTLRSDIVEYHAPAGKLIGSAVVRVNPAEVDSVNNPGGVRISDVEWGMHDDHVGITAFDVPAVITLGDEFAVSLSDVLAQGKQGSTIDMTGHGKNVLSVAVDDILQVGSQDLFVKDGKTQLLIKGDAQDVVKLDDILGDGGDVGDWVKQQGSTTVAGVKYQVYSHSGVDADVLIQEGVKTELV</sequence>
<dbReference type="Gene3D" id="2.60.120.260">
    <property type="entry name" value="Galactose-binding domain-like"/>
    <property type="match status" value="1"/>
</dbReference>
<dbReference type="EMBL" id="LDSE01000030">
    <property type="protein sequence ID" value="KTS66816.1"/>
    <property type="molecule type" value="Genomic_DNA"/>
</dbReference>
<dbReference type="Pfam" id="PF19077">
    <property type="entry name" value="Big_13"/>
    <property type="match status" value="2"/>
</dbReference>
<dbReference type="InterPro" id="IPR044016">
    <property type="entry name" value="Big_13"/>
</dbReference>
<accession>A0A8E1RY09</accession>
<evidence type="ECO:0000313" key="3">
    <source>
        <dbReference type="Proteomes" id="UP000071979"/>
    </source>
</evidence>
<evidence type="ECO:0000259" key="1">
    <source>
        <dbReference type="Pfam" id="PF19077"/>
    </source>
</evidence>
<dbReference type="InterPro" id="IPR008979">
    <property type="entry name" value="Galactose-bd-like_sf"/>
</dbReference>
<dbReference type="RefSeq" id="WP_058774915.1">
    <property type="nucleotide sequence ID" value="NZ_LDSD01000023.1"/>
</dbReference>
<evidence type="ECO:0000313" key="2">
    <source>
        <dbReference type="EMBL" id="KTS66816.1"/>
    </source>
</evidence>
<dbReference type="AlphaFoldDB" id="A0A8E1RY09"/>
<feature type="domain" description="Bacterial Ig-like" evidence="1">
    <location>
        <begin position="26"/>
        <end position="92"/>
    </location>
</feature>
<dbReference type="Gene3D" id="2.60.40.10">
    <property type="entry name" value="Immunoglobulins"/>
    <property type="match status" value="2"/>
</dbReference>
<dbReference type="Proteomes" id="UP000071979">
    <property type="component" value="Unassembled WGS sequence"/>
</dbReference>
<feature type="domain" description="Bacterial Ig-like" evidence="1">
    <location>
        <begin position="118"/>
        <end position="189"/>
    </location>
</feature>
<gene>
    <name evidence="2" type="ORF">SA3R_17305</name>
</gene>
<dbReference type="InterPro" id="IPR013783">
    <property type="entry name" value="Ig-like_fold"/>
</dbReference>
<comment type="caution">
    <text evidence="2">The sequence shown here is derived from an EMBL/GenBank/DDBJ whole genome shotgun (WGS) entry which is preliminary data.</text>
</comment>
<dbReference type="SUPFAM" id="SSF49785">
    <property type="entry name" value="Galactose-binding domain-like"/>
    <property type="match status" value="1"/>
</dbReference>
<proteinExistence type="predicted"/>
<protein>
    <recommendedName>
        <fullName evidence="1">Bacterial Ig-like domain-containing protein</fullName>
    </recommendedName>
</protein>
<name>A0A8E1RY09_9GAMM</name>
<organism evidence="2 3">
    <name type="scientific">Pantoea dispersa</name>
    <dbReference type="NCBI Taxonomy" id="59814"/>
    <lineage>
        <taxon>Bacteria</taxon>
        <taxon>Pseudomonadati</taxon>
        <taxon>Pseudomonadota</taxon>
        <taxon>Gammaproteobacteria</taxon>
        <taxon>Enterobacterales</taxon>
        <taxon>Erwiniaceae</taxon>
        <taxon>Pantoea</taxon>
    </lineage>
</organism>
<dbReference type="NCBIfam" id="NF033510">
    <property type="entry name" value="Ca_tandemer"/>
    <property type="match status" value="2"/>
</dbReference>
<dbReference type="Gene3D" id="3.30.420.430">
    <property type="match status" value="4"/>
</dbReference>